<dbReference type="Gene3D" id="3.30.450.20">
    <property type="entry name" value="PAS domain"/>
    <property type="match status" value="1"/>
</dbReference>
<dbReference type="EMBL" id="DMVW01000205">
    <property type="protein sequence ID" value="HAR54428.1"/>
    <property type="molecule type" value="Genomic_DNA"/>
</dbReference>
<feature type="non-terminal residue" evidence="1">
    <location>
        <position position="110"/>
    </location>
</feature>
<evidence type="ECO:0000313" key="2">
    <source>
        <dbReference type="Proteomes" id="UP000264719"/>
    </source>
</evidence>
<sequence>ILPPDQRPSPEDLANFRYRPDGGLFDRFRVSEHTRADGSRFWNQQSHALITLDDCDGSDGERQLVIIGCRDITDQVDTESALHRAKDELEHAAFHDDLTGLANRKRLTAY</sequence>
<name>A0A348WIR6_9RHOB</name>
<organism evidence="1 2">
    <name type="scientific">Roseovarius nubinhibens</name>
    <dbReference type="NCBI Taxonomy" id="314263"/>
    <lineage>
        <taxon>Bacteria</taxon>
        <taxon>Pseudomonadati</taxon>
        <taxon>Pseudomonadota</taxon>
        <taxon>Alphaproteobacteria</taxon>
        <taxon>Rhodobacterales</taxon>
        <taxon>Roseobacteraceae</taxon>
        <taxon>Roseovarius</taxon>
    </lineage>
</organism>
<feature type="non-terminal residue" evidence="1">
    <location>
        <position position="1"/>
    </location>
</feature>
<protein>
    <recommendedName>
        <fullName evidence="3">PAC domain-containing protein</fullName>
    </recommendedName>
</protein>
<comment type="caution">
    <text evidence="1">The sequence shown here is derived from an EMBL/GenBank/DDBJ whole genome shotgun (WGS) entry which is preliminary data.</text>
</comment>
<evidence type="ECO:0008006" key="3">
    <source>
        <dbReference type="Google" id="ProtNLM"/>
    </source>
</evidence>
<proteinExistence type="predicted"/>
<accession>A0A348WIR6</accession>
<dbReference type="Proteomes" id="UP000264719">
    <property type="component" value="Unassembled WGS sequence"/>
</dbReference>
<evidence type="ECO:0000313" key="1">
    <source>
        <dbReference type="EMBL" id="HAR54428.1"/>
    </source>
</evidence>
<gene>
    <name evidence="1" type="ORF">DCS45_21520</name>
</gene>
<reference evidence="1 2" key="1">
    <citation type="journal article" date="2018" name="Nat. Biotechnol.">
        <title>A standardized bacterial taxonomy based on genome phylogeny substantially revises the tree of life.</title>
        <authorList>
            <person name="Parks D.H."/>
            <person name="Chuvochina M."/>
            <person name="Waite D.W."/>
            <person name="Rinke C."/>
            <person name="Skarshewski A."/>
            <person name="Chaumeil P.A."/>
            <person name="Hugenholtz P."/>
        </authorList>
    </citation>
    <scope>NUCLEOTIDE SEQUENCE [LARGE SCALE GENOMIC DNA]</scope>
    <source>
        <strain evidence="1">UBA9169</strain>
    </source>
</reference>
<dbReference type="AlphaFoldDB" id="A0A348WIR6"/>